<accession>A0ABS5EAE8</accession>
<evidence type="ECO:0000313" key="2">
    <source>
        <dbReference type="EMBL" id="MBR0560877.1"/>
    </source>
</evidence>
<keyword evidence="1" id="KW-0315">Glutamine amidotransferase</keyword>
<gene>
    <name evidence="2" type="ORF">KB213_12610</name>
</gene>
<dbReference type="Proteomes" id="UP000677812">
    <property type="component" value="Unassembled WGS sequence"/>
</dbReference>
<dbReference type="SUPFAM" id="SSF52540">
    <property type="entry name" value="P-loop containing nucleoside triphosphate hydrolases"/>
    <property type="match status" value="1"/>
</dbReference>
<feature type="non-terminal residue" evidence="2">
    <location>
        <position position="1"/>
    </location>
</feature>
<dbReference type="InterPro" id="IPR027417">
    <property type="entry name" value="P-loop_NTPase"/>
</dbReference>
<proteinExistence type="predicted"/>
<dbReference type="PANTHER" id="PTHR21343:SF1">
    <property type="entry name" value="COBYRIC ACID SYNTHASE"/>
    <property type="match status" value="1"/>
</dbReference>
<comment type="caution">
    <text evidence="2">The sequence shown here is derived from an EMBL/GenBank/DDBJ whole genome shotgun (WGS) entry which is preliminary data.</text>
</comment>
<name>A0ABS5EAE8_9PROT</name>
<evidence type="ECO:0000256" key="1">
    <source>
        <dbReference type="ARBA" id="ARBA00022962"/>
    </source>
</evidence>
<dbReference type="PANTHER" id="PTHR21343">
    <property type="entry name" value="DETHIOBIOTIN SYNTHETASE"/>
    <property type="match status" value="1"/>
</dbReference>
<protein>
    <submittedName>
        <fullName evidence="2">Cobyric acid synthase</fullName>
    </submittedName>
</protein>
<keyword evidence="3" id="KW-1185">Reference proteome</keyword>
<sequence>RTRYNPVVMEGAGSISEINLREVDLVNMPMAIHAGADVILVADIDRGGVFASVYGSVMLLTPEERKHLKG</sequence>
<dbReference type="EMBL" id="JAGRQH010000256">
    <property type="protein sequence ID" value="MBR0560877.1"/>
    <property type="molecule type" value="Genomic_DNA"/>
</dbReference>
<evidence type="ECO:0000313" key="3">
    <source>
        <dbReference type="Proteomes" id="UP000677812"/>
    </source>
</evidence>
<organism evidence="2 3">
    <name type="scientific">Neokomagataea anthophila</name>
    <dbReference type="NCBI Taxonomy" id="2826925"/>
    <lineage>
        <taxon>Bacteria</taxon>
        <taxon>Pseudomonadati</taxon>
        <taxon>Pseudomonadota</taxon>
        <taxon>Alphaproteobacteria</taxon>
        <taxon>Acetobacterales</taxon>
        <taxon>Acetobacteraceae</taxon>
        <taxon>Neokomagataea</taxon>
    </lineage>
</organism>
<dbReference type="Gene3D" id="3.40.50.300">
    <property type="entry name" value="P-loop containing nucleotide triphosphate hydrolases"/>
    <property type="match status" value="1"/>
</dbReference>
<feature type="non-terminal residue" evidence="2">
    <location>
        <position position="70"/>
    </location>
</feature>
<reference evidence="2 3" key="1">
    <citation type="submission" date="2021-04" db="EMBL/GenBank/DDBJ databases">
        <title>The complete genome sequence of Neokomagataea sp. TBRC 2177.</title>
        <authorList>
            <person name="Charoenyingcharoen P."/>
            <person name="Yukphan P."/>
        </authorList>
    </citation>
    <scope>NUCLEOTIDE SEQUENCE [LARGE SCALE GENOMIC DNA]</scope>
    <source>
        <strain evidence="2 3">TBRC 2177</strain>
    </source>
</reference>